<dbReference type="Pfam" id="PF05235">
    <property type="entry name" value="CHAD"/>
    <property type="match status" value="1"/>
</dbReference>
<dbReference type="InterPro" id="IPR007899">
    <property type="entry name" value="CHAD_dom"/>
</dbReference>
<dbReference type="SMART" id="SM00880">
    <property type="entry name" value="CHAD"/>
    <property type="match status" value="1"/>
</dbReference>
<dbReference type="InterPro" id="IPR023577">
    <property type="entry name" value="CYTH_domain"/>
</dbReference>
<organism evidence="4 5">
    <name type="scientific">Pedococcus cremeus</name>
    <dbReference type="NCBI Taxonomy" id="587636"/>
    <lineage>
        <taxon>Bacteria</taxon>
        <taxon>Bacillati</taxon>
        <taxon>Actinomycetota</taxon>
        <taxon>Actinomycetes</taxon>
        <taxon>Micrococcales</taxon>
        <taxon>Intrasporangiaceae</taxon>
        <taxon>Pedococcus</taxon>
    </lineage>
</organism>
<feature type="domain" description="CHAD" evidence="3">
    <location>
        <begin position="231"/>
        <end position="515"/>
    </location>
</feature>
<feature type="domain" description="CYTH" evidence="2">
    <location>
        <begin position="10"/>
        <end position="219"/>
    </location>
</feature>
<dbReference type="Gene3D" id="2.40.320.10">
    <property type="entry name" value="Hypothetical Protein Pfu-838710-001"/>
    <property type="match status" value="1"/>
</dbReference>
<reference evidence="5" key="1">
    <citation type="submission" date="2016-10" db="EMBL/GenBank/DDBJ databases">
        <authorList>
            <person name="Varghese N."/>
            <person name="Submissions S."/>
        </authorList>
    </citation>
    <scope>NUCLEOTIDE SEQUENCE [LARGE SCALE GENOMIC DNA]</scope>
    <source>
        <strain evidence="5">CGMCC 1.6963</strain>
    </source>
</reference>
<dbReference type="PANTHER" id="PTHR39339">
    <property type="entry name" value="SLR1444 PROTEIN"/>
    <property type="match status" value="1"/>
</dbReference>
<evidence type="ECO:0000313" key="4">
    <source>
        <dbReference type="EMBL" id="SES10744.1"/>
    </source>
</evidence>
<dbReference type="InterPro" id="IPR038186">
    <property type="entry name" value="CHAD_dom_sf"/>
</dbReference>
<dbReference type="InterPro" id="IPR033469">
    <property type="entry name" value="CYTH-like_dom_sf"/>
</dbReference>
<feature type="region of interest" description="Disordered" evidence="1">
    <location>
        <begin position="209"/>
        <end position="230"/>
    </location>
</feature>
<name>A0A1H9UNH3_9MICO</name>
<dbReference type="CDD" id="cd07374">
    <property type="entry name" value="CYTH-like_Pase"/>
    <property type="match status" value="1"/>
</dbReference>
<dbReference type="RefSeq" id="WP_091757744.1">
    <property type="nucleotide sequence ID" value="NZ_FOHB01000003.1"/>
</dbReference>
<keyword evidence="5" id="KW-1185">Reference proteome</keyword>
<accession>A0A1H9UNH3</accession>
<evidence type="ECO:0000313" key="5">
    <source>
        <dbReference type="Proteomes" id="UP000199019"/>
    </source>
</evidence>
<dbReference type="PROSITE" id="PS51708">
    <property type="entry name" value="CHAD"/>
    <property type="match status" value="1"/>
</dbReference>
<evidence type="ECO:0000259" key="2">
    <source>
        <dbReference type="PROSITE" id="PS51707"/>
    </source>
</evidence>
<dbReference type="PANTHER" id="PTHR39339:SF1">
    <property type="entry name" value="CHAD DOMAIN-CONTAINING PROTEIN"/>
    <property type="match status" value="1"/>
</dbReference>
<dbReference type="Pfam" id="PF01928">
    <property type="entry name" value="CYTH"/>
    <property type="match status" value="1"/>
</dbReference>
<dbReference type="Gene3D" id="1.40.20.10">
    <property type="entry name" value="CHAD domain"/>
    <property type="match status" value="1"/>
</dbReference>
<dbReference type="OrthoDB" id="9777271at2"/>
<proteinExistence type="predicted"/>
<evidence type="ECO:0000256" key="1">
    <source>
        <dbReference type="SAM" id="MobiDB-lite"/>
    </source>
</evidence>
<dbReference type="PROSITE" id="PS51707">
    <property type="entry name" value="CYTH"/>
    <property type="match status" value="1"/>
</dbReference>
<dbReference type="AlphaFoldDB" id="A0A1H9UNH3"/>
<dbReference type="STRING" id="587636.SAMN05216199_2016"/>
<dbReference type="Proteomes" id="UP000199019">
    <property type="component" value="Unassembled WGS sequence"/>
</dbReference>
<sequence>MGSSTSAEVAAEVERKYAVDAATVLPTLSGVDGVARMGQPREHHLDAVYYDTASLDLTRHHVTLRRRSGGPDAGWHLKLPPVADARTEVRLPLDAGSEGGHGDTDDGADAPPAELLDHVRAVVRDRPLVPVAVLRTRRREHDLLDASGTTVGHLCDDEVEAQSLVGAQEAQRWREWEVELDEGDQRVLESVEPHLIATGATPAAHASKLRRALGDSVSPPEPAPASQLSDRPTAIEVLGAYLVEHRAALHQHDAGVRQGDSEPVHRMRVAARRLRSALTTYRPLLGRQVADPLREELRWLGLALSDARDAHVLRRRLTAVIHAEPPELVVGPVVARLEKELGAVQQHGLGTAVAALESARYFRLLDALDDLVAALPELPQASAPASEVPALVRRDWKRLGREVAAAGRAADADSRDRALHEARKKAKRFRYAAESAIVLRPKQATRMAKAAEAVQEALGDHQDTVVARARLRSLAMTAHLSGENAFTFGRLHALEQWRADRAEADFDVAWRRLSRRRVRRWLTR</sequence>
<protein>
    <submittedName>
        <fullName evidence="4">CHAD domain-containing protein</fullName>
    </submittedName>
</protein>
<dbReference type="EMBL" id="FOHB01000003">
    <property type="protein sequence ID" value="SES10744.1"/>
    <property type="molecule type" value="Genomic_DNA"/>
</dbReference>
<dbReference type="SMART" id="SM01118">
    <property type="entry name" value="CYTH"/>
    <property type="match status" value="1"/>
</dbReference>
<evidence type="ECO:0000259" key="3">
    <source>
        <dbReference type="PROSITE" id="PS51708"/>
    </source>
</evidence>
<dbReference type="SUPFAM" id="SSF55154">
    <property type="entry name" value="CYTH-like phosphatases"/>
    <property type="match status" value="1"/>
</dbReference>
<gene>
    <name evidence="4" type="ORF">SAMN05216199_2016</name>
</gene>